<comment type="caution">
    <text evidence="2">The sequence shown here is derived from an EMBL/GenBank/DDBJ whole genome shotgun (WGS) entry which is preliminary data.</text>
</comment>
<proteinExistence type="predicted"/>
<sequence length="147" mass="17001">MAKDRSKKSPRNRREETRDERKVIAARELLTFSFKDLDQTQPKGKCETLDLWHNKSLLTILLRRLNELSKLTRSEACTQQQIKLYSSGFPEKSDFFVPSYVDANVAWGVIEGMGGLPRVAGYLSENTFYIVFLDSLHRFSISEKKHT</sequence>
<name>A0A3E0D9M7_9GAMM</name>
<reference evidence="2 3" key="1">
    <citation type="submission" date="2018-08" db="EMBL/GenBank/DDBJ databases">
        <title>Genomic Encyclopedia of Type Strains, Phase III (KMG-III): the genomes of soil and plant-associated and newly described type strains.</title>
        <authorList>
            <person name="Whitman W."/>
        </authorList>
    </citation>
    <scope>NUCLEOTIDE SEQUENCE [LARGE SCALE GENOMIC DNA]</scope>
    <source>
        <strain evidence="2 3">CECT 7375</strain>
    </source>
</reference>
<protein>
    <submittedName>
        <fullName evidence="2">Uncharacterized protein</fullName>
    </submittedName>
</protein>
<dbReference type="AlphaFoldDB" id="A0A3E0D9M7"/>
<keyword evidence="3" id="KW-1185">Reference proteome</keyword>
<dbReference type="OrthoDB" id="983063at2"/>
<dbReference type="EMBL" id="QUNG01000020">
    <property type="protein sequence ID" value="REG79366.1"/>
    <property type="molecule type" value="Genomic_DNA"/>
</dbReference>
<feature type="compositionally biased region" description="Basic residues" evidence="1">
    <location>
        <begin position="1"/>
        <end position="11"/>
    </location>
</feature>
<evidence type="ECO:0000313" key="3">
    <source>
        <dbReference type="Proteomes" id="UP000256542"/>
    </source>
</evidence>
<feature type="region of interest" description="Disordered" evidence="1">
    <location>
        <begin position="1"/>
        <end position="20"/>
    </location>
</feature>
<evidence type="ECO:0000313" key="2">
    <source>
        <dbReference type="EMBL" id="REG79366.1"/>
    </source>
</evidence>
<evidence type="ECO:0000256" key="1">
    <source>
        <dbReference type="SAM" id="MobiDB-lite"/>
    </source>
</evidence>
<organism evidence="2 3">
    <name type="scientific">Marinomonas pollencensis</name>
    <dbReference type="NCBI Taxonomy" id="491954"/>
    <lineage>
        <taxon>Bacteria</taxon>
        <taxon>Pseudomonadati</taxon>
        <taxon>Pseudomonadota</taxon>
        <taxon>Gammaproteobacteria</taxon>
        <taxon>Oceanospirillales</taxon>
        <taxon>Oceanospirillaceae</taxon>
        <taxon>Marinomonas</taxon>
    </lineage>
</organism>
<dbReference type="Proteomes" id="UP000256542">
    <property type="component" value="Unassembled WGS sequence"/>
</dbReference>
<dbReference type="RefSeq" id="WP_115899183.1">
    <property type="nucleotide sequence ID" value="NZ_QUNG01000020.1"/>
</dbReference>
<gene>
    <name evidence="2" type="ORF">DFP81_12027</name>
</gene>
<accession>A0A3E0D9M7</accession>